<evidence type="ECO:0000256" key="1">
    <source>
        <dbReference type="ARBA" id="ARBA00005995"/>
    </source>
</evidence>
<gene>
    <name evidence="4" type="ORF">BC961_1236</name>
</gene>
<keyword evidence="2" id="KW-0472">Membrane</keyword>
<evidence type="ECO:0000259" key="3">
    <source>
        <dbReference type="Pfam" id="PF01593"/>
    </source>
</evidence>
<proteinExistence type="inferred from homology"/>
<protein>
    <submittedName>
        <fullName evidence="4">Monoamine oxidase</fullName>
    </submittedName>
</protein>
<keyword evidence="2" id="KW-1133">Transmembrane helix</keyword>
<dbReference type="PANTHER" id="PTHR43563:SF1">
    <property type="entry name" value="AMINE OXIDASE [FLAVIN-CONTAINING] B"/>
    <property type="match status" value="1"/>
</dbReference>
<dbReference type="OrthoDB" id="56323at2"/>
<comment type="similarity">
    <text evidence="1">Belongs to the flavin monoamine oxidase family.</text>
</comment>
<feature type="domain" description="Amine oxidase" evidence="3">
    <location>
        <begin position="13"/>
        <end position="78"/>
    </location>
</feature>
<evidence type="ECO:0000313" key="4">
    <source>
        <dbReference type="EMBL" id="RMA77239.1"/>
    </source>
</evidence>
<dbReference type="SUPFAM" id="SSF51905">
    <property type="entry name" value="FAD/NAD(P)-binding domain"/>
    <property type="match status" value="1"/>
</dbReference>
<dbReference type="InterPro" id="IPR036188">
    <property type="entry name" value="FAD/NAD-bd_sf"/>
</dbReference>
<keyword evidence="2" id="KW-0812">Transmembrane</keyword>
<dbReference type="RefSeq" id="WP_121924930.1">
    <property type="nucleotide sequence ID" value="NZ_CBCSGA010000001.1"/>
</dbReference>
<comment type="caution">
    <text evidence="4">The sequence shown here is derived from an EMBL/GenBank/DDBJ whole genome shotgun (WGS) entry which is preliminary data.</text>
</comment>
<feature type="transmembrane region" description="Helical" evidence="2">
    <location>
        <begin position="6"/>
        <end position="22"/>
    </location>
</feature>
<reference evidence="4 5" key="1">
    <citation type="submission" date="2018-10" db="EMBL/GenBank/DDBJ databases">
        <title>Genomic Encyclopedia of Archaeal and Bacterial Type Strains, Phase II (KMG-II): from individual species to whole genera.</title>
        <authorList>
            <person name="Goeker M."/>
        </authorList>
    </citation>
    <scope>NUCLEOTIDE SEQUENCE [LARGE SCALE GENOMIC DNA]</scope>
    <source>
        <strain evidence="4 5">DSM 19727</strain>
    </source>
</reference>
<sequence>MNSNKIIIIGAGLSGLMIAYLLQKKGFEITILEANERIGGRIQTVTGTTGVTMEMGATWFSNPHQNLIELLEDFKIPYFKQHTSGISFFETMSFVPPQKFEISDAEESSFRIEGGTAQLIEKLVEKVGLQNIKTKTKVDFIKDCEDSILITDSNGKTYSSAKVISTLPPHLLIQTIKFEPALSENLERLAKKTHTWMGESIKFAVEYATPFWRANNYSGTLYSQASIIQEMYDHTNADNKGFALKGFLNGGTYTLSQEERKEKVILQLTKVFGPEAARFVKYHEKIWREEPLTFLPYEELVMGHENNGNAEYRKSLYNNKFFISGSETASQNPGYMEGAIVAAKNIASQF</sequence>
<name>A0A3M0A163_9FLAO</name>
<evidence type="ECO:0000256" key="2">
    <source>
        <dbReference type="SAM" id="Phobius"/>
    </source>
</evidence>
<dbReference type="Gene3D" id="3.50.50.60">
    <property type="entry name" value="FAD/NAD(P)-binding domain"/>
    <property type="match status" value="2"/>
</dbReference>
<dbReference type="Proteomes" id="UP000280368">
    <property type="component" value="Unassembled WGS sequence"/>
</dbReference>
<dbReference type="EMBL" id="REFH01000008">
    <property type="protein sequence ID" value="RMA77239.1"/>
    <property type="molecule type" value="Genomic_DNA"/>
</dbReference>
<evidence type="ECO:0000313" key="5">
    <source>
        <dbReference type="Proteomes" id="UP000280368"/>
    </source>
</evidence>
<dbReference type="SUPFAM" id="SSF54373">
    <property type="entry name" value="FAD-linked reductases, C-terminal domain"/>
    <property type="match status" value="1"/>
</dbReference>
<dbReference type="Pfam" id="PF01593">
    <property type="entry name" value="Amino_oxidase"/>
    <property type="match status" value="2"/>
</dbReference>
<dbReference type="AlphaFoldDB" id="A0A3M0A163"/>
<feature type="domain" description="Amine oxidase" evidence="3">
    <location>
        <begin position="91"/>
        <end position="347"/>
    </location>
</feature>
<dbReference type="PANTHER" id="PTHR43563">
    <property type="entry name" value="AMINE OXIDASE"/>
    <property type="match status" value="1"/>
</dbReference>
<accession>A0A3M0A163</accession>
<dbReference type="InterPro" id="IPR002937">
    <property type="entry name" value="Amino_oxidase"/>
</dbReference>
<dbReference type="GO" id="GO:0016491">
    <property type="term" value="F:oxidoreductase activity"/>
    <property type="evidence" value="ECO:0007669"/>
    <property type="project" value="InterPro"/>
</dbReference>
<organism evidence="4 5">
    <name type="scientific">Flavobacterium weaverense</name>
    <dbReference type="NCBI Taxonomy" id="271156"/>
    <lineage>
        <taxon>Bacteria</taxon>
        <taxon>Pseudomonadati</taxon>
        <taxon>Bacteroidota</taxon>
        <taxon>Flavobacteriia</taxon>
        <taxon>Flavobacteriales</taxon>
        <taxon>Flavobacteriaceae</taxon>
        <taxon>Flavobacterium</taxon>
    </lineage>
</organism>
<dbReference type="InterPro" id="IPR050703">
    <property type="entry name" value="Flavin_MAO"/>
</dbReference>
<keyword evidence="5" id="KW-1185">Reference proteome</keyword>